<organism evidence="1 2">
    <name type="scientific">Folsomia candida</name>
    <name type="common">Springtail</name>
    <dbReference type="NCBI Taxonomy" id="158441"/>
    <lineage>
        <taxon>Eukaryota</taxon>
        <taxon>Metazoa</taxon>
        <taxon>Ecdysozoa</taxon>
        <taxon>Arthropoda</taxon>
        <taxon>Hexapoda</taxon>
        <taxon>Collembola</taxon>
        <taxon>Entomobryomorpha</taxon>
        <taxon>Isotomoidea</taxon>
        <taxon>Isotomidae</taxon>
        <taxon>Proisotominae</taxon>
        <taxon>Folsomia</taxon>
    </lineage>
</organism>
<dbReference type="Proteomes" id="UP000198287">
    <property type="component" value="Unassembled WGS sequence"/>
</dbReference>
<dbReference type="EMBL" id="LNIX01000046">
    <property type="protein sequence ID" value="OXA38377.1"/>
    <property type="molecule type" value="Genomic_DNA"/>
</dbReference>
<evidence type="ECO:0000313" key="1">
    <source>
        <dbReference type="EMBL" id="OXA38377.1"/>
    </source>
</evidence>
<evidence type="ECO:0000313" key="2">
    <source>
        <dbReference type="Proteomes" id="UP000198287"/>
    </source>
</evidence>
<proteinExistence type="predicted"/>
<protein>
    <submittedName>
        <fullName evidence="1">Uncharacterized protein</fullName>
    </submittedName>
</protein>
<dbReference type="AlphaFoldDB" id="A0A226D0Z1"/>
<sequence>MMCHMPKLKCDTFSSLFVTVTTSSSQVTMTQYPSSNSSCPTTLGVYVQNFQCLCLSVQKLLFDGVQCYQSSEKCYDLDATLFMIEALFPSETKPCESLQMLSIFSGVHDEVWQNDEDIMRLLPPPMGHLEVEKNHLCQALPSTIARFKGKILSRFPNLVTECENYIASI</sequence>
<comment type="caution">
    <text evidence="1">The sequence shown here is derived from an EMBL/GenBank/DDBJ whole genome shotgun (WGS) entry which is preliminary data.</text>
</comment>
<gene>
    <name evidence="1" type="ORF">Fcan01_26865</name>
</gene>
<accession>A0A226D0Z1</accession>
<name>A0A226D0Z1_FOLCA</name>
<reference evidence="1 2" key="1">
    <citation type="submission" date="2015-12" db="EMBL/GenBank/DDBJ databases">
        <title>The genome of Folsomia candida.</title>
        <authorList>
            <person name="Faddeeva A."/>
            <person name="Derks M.F."/>
            <person name="Anvar Y."/>
            <person name="Smit S."/>
            <person name="Van Straalen N."/>
            <person name="Roelofs D."/>
        </authorList>
    </citation>
    <scope>NUCLEOTIDE SEQUENCE [LARGE SCALE GENOMIC DNA]</scope>
    <source>
        <strain evidence="1 2">VU population</strain>
        <tissue evidence="1">Whole body</tissue>
    </source>
</reference>
<keyword evidence="2" id="KW-1185">Reference proteome</keyword>